<gene>
    <name evidence="6" type="ORF">RWH44_06515</name>
</gene>
<keyword evidence="3" id="KW-0326">Glycosidase</keyword>
<dbReference type="Pfam" id="PF02018">
    <property type="entry name" value="CBM_4_9"/>
    <property type="match status" value="1"/>
</dbReference>
<dbReference type="InterPro" id="IPR049166">
    <property type="entry name" value="GH39_cat"/>
</dbReference>
<dbReference type="InterPro" id="IPR008979">
    <property type="entry name" value="Galactose-bd-like_sf"/>
</dbReference>
<dbReference type="InterPro" id="IPR051923">
    <property type="entry name" value="Glycosyl_Hydrolase_39"/>
</dbReference>
<comment type="similarity">
    <text evidence="1">Belongs to the glycosyl hydrolase 39 family.</text>
</comment>
<dbReference type="Gene3D" id="2.60.120.260">
    <property type="entry name" value="Galactose-binding domain-like"/>
    <property type="match status" value="2"/>
</dbReference>
<keyword evidence="7" id="KW-1185">Reference proteome</keyword>
<organism evidence="6 7">
    <name type="scientific">Microbacterium phycohabitans</name>
    <dbReference type="NCBI Taxonomy" id="3075993"/>
    <lineage>
        <taxon>Bacteria</taxon>
        <taxon>Bacillati</taxon>
        <taxon>Actinomycetota</taxon>
        <taxon>Actinomycetes</taxon>
        <taxon>Micrococcales</taxon>
        <taxon>Microbacteriaceae</taxon>
        <taxon>Microbacterium</taxon>
    </lineage>
</organism>
<dbReference type="Proteomes" id="UP001261125">
    <property type="component" value="Unassembled WGS sequence"/>
</dbReference>
<dbReference type="InterPro" id="IPR000421">
    <property type="entry name" value="FA58C"/>
</dbReference>
<dbReference type="EMBL" id="JAWDIT010000002">
    <property type="protein sequence ID" value="MDU0345354.1"/>
    <property type="molecule type" value="Genomic_DNA"/>
</dbReference>
<feature type="chain" id="PRO_5045961246" evidence="4">
    <location>
        <begin position="29"/>
        <end position="791"/>
    </location>
</feature>
<evidence type="ECO:0000256" key="1">
    <source>
        <dbReference type="ARBA" id="ARBA00008875"/>
    </source>
</evidence>
<reference evidence="6 7" key="1">
    <citation type="submission" date="2023-09" db="EMBL/GenBank/DDBJ databases">
        <title>Microbacterium fusihabitans sp. nov., Microbacterium phycihabitans sp. nov., and Microbacterium cervinum sp. nov., isolated from dried seaweeds of beach.</title>
        <authorList>
            <person name="Lee S.D."/>
        </authorList>
    </citation>
    <scope>NUCLEOTIDE SEQUENCE [LARGE SCALE GENOMIC DNA]</scope>
    <source>
        <strain evidence="6 7">KSW2-29</strain>
    </source>
</reference>
<feature type="domain" description="F5/8 type C" evidence="5">
    <location>
        <begin position="485"/>
        <end position="655"/>
    </location>
</feature>
<sequence length="791" mass="82546">MSIRRNAAVGAVIGALVLAGASAPPAVAASSVTFSATYGTDAGQQLDDARLLNGSQGGYAVTKNLHLLPETLGQVNSTGLRSVRIDHIFDDDFYGLVSRNAAGALTFDFTKLDSVVLPLLDQGMVPWFTLSYMPGALAKDKFTAPSSLTDWSTVVSTTVKHYADLGHTGLNWEVWNEPDFSFWKSGASAFNDLYAASAKAVKDTDPTAQIGGPAVYDINASIMGSFLDYIAANPSVPFDFVSWHDYGGTDFSESATVASMLSSRKIPAKKQYITEWHTTAAFGSTPGGDADTNVLASYTARRLTSALLQPTLNGVFFFSPVEGWNPTADFSTDLGLLTVEGHRKAVGNVFEMVDLMPSTVLTSTTSGAPTDRSVGAIATGDTTSKTTAFLAWNDGSDASTVSLSASSLPFGSSTFSVTRYDVTATSGNYYADWSAGTRNRTTGPNELLRPSSVNVSAPASTWSSQVSMPAKSVSLFVLAPSTQAAGAVSLSTPSSSTNVARASTVTSSTSYTGGGWGGAKLVDGRRHTYNASDTGGISQGFTSDATSTAQATQWVQLDLGSAKAFDTATLWPRDDQDADGSSFPVDFTLAGSNDGTTWTSLVSKTGYKAGQKVAGPQVFSTGKASYRYVRLTATKQGQPVTEGSSQVYRLQLAELELTNAGVLNPGFESGDLSSWSVEGAASVTSTNVYDGRYAATFTGAGKGVYQVVSGLTPNTTYTFSGFAKSAAGEPVYLGAKNFGGAEVSSPVTTSRWKQASVTFTTGASSTSALLYFYKNSGAAQAWVDGAVLTGP</sequence>
<dbReference type="PANTHER" id="PTHR12631">
    <property type="entry name" value="ALPHA-L-IDURONIDASE"/>
    <property type="match status" value="1"/>
</dbReference>
<comment type="caution">
    <text evidence="6">The sequence shown here is derived from an EMBL/GenBank/DDBJ whole genome shotgun (WGS) entry which is preliminary data.</text>
</comment>
<accession>A0ABU3SKM0</accession>
<evidence type="ECO:0000259" key="5">
    <source>
        <dbReference type="PROSITE" id="PS50022"/>
    </source>
</evidence>
<dbReference type="SUPFAM" id="SSF51445">
    <property type="entry name" value="(Trans)glycosidases"/>
    <property type="match status" value="1"/>
</dbReference>
<evidence type="ECO:0000256" key="2">
    <source>
        <dbReference type="ARBA" id="ARBA00022801"/>
    </source>
</evidence>
<name>A0ABU3SKM0_9MICO</name>
<dbReference type="PROSITE" id="PS50022">
    <property type="entry name" value="FA58C_3"/>
    <property type="match status" value="1"/>
</dbReference>
<evidence type="ECO:0000256" key="4">
    <source>
        <dbReference type="SAM" id="SignalP"/>
    </source>
</evidence>
<dbReference type="PANTHER" id="PTHR12631:SF10">
    <property type="entry name" value="BETA-XYLOSIDASE-LIKE PROTEIN-RELATED"/>
    <property type="match status" value="1"/>
</dbReference>
<protein>
    <submittedName>
        <fullName evidence="6">Discoidin domain-containing protein</fullName>
    </submittedName>
</protein>
<dbReference type="Gene3D" id="3.20.20.80">
    <property type="entry name" value="Glycosidases"/>
    <property type="match status" value="1"/>
</dbReference>
<evidence type="ECO:0000256" key="3">
    <source>
        <dbReference type="ARBA" id="ARBA00023295"/>
    </source>
</evidence>
<evidence type="ECO:0000313" key="6">
    <source>
        <dbReference type="EMBL" id="MDU0345354.1"/>
    </source>
</evidence>
<dbReference type="SUPFAM" id="SSF49785">
    <property type="entry name" value="Galactose-binding domain-like"/>
    <property type="match status" value="2"/>
</dbReference>
<dbReference type="InterPro" id="IPR017853">
    <property type="entry name" value="GH"/>
</dbReference>
<proteinExistence type="inferred from homology"/>
<dbReference type="InterPro" id="IPR003305">
    <property type="entry name" value="CenC_carb-bd"/>
</dbReference>
<keyword evidence="2" id="KW-0378">Hydrolase</keyword>
<dbReference type="Pfam" id="PF01229">
    <property type="entry name" value="Glyco_hydro_39"/>
    <property type="match status" value="1"/>
</dbReference>
<dbReference type="RefSeq" id="WP_316003940.1">
    <property type="nucleotide sequence ID" value="NZ_JAWDIT010000002.1"/>
</dbReference>
<evidence type="ECO:0000313" key="7">
    <source>
        <dbReference type="Proteomes" id="UP001261125"/>
    </source>
</evidence>
<feature type="signal peptide" evidence="4">
    <location>
        <begin position="1"/>
        <end position="28"/>
    </location>
</feature>
<dbReference type="Pfam" id="PF00754">
    <property type="entry name" value="F5_F8_type_C"/>
    <property type="match status" value="1"/>
</dbReference>
<keyword evidence="4" id="KW-0732">Signal</keyword>